<proteinExistence type="inferred from homology"/>
<reference evidence="9 10" key="1">
    <citation type="journal article" date="2015" name="Genome Announc.">
        <title>Complete Genome Sequence of Corynebacterium camporealensis DSM 44610, Isolated from the Milk of a Manchega Sheep with Subclinical Mastitis.</title>
        <authorList>
            <person name="Ruckert C."/>
            <person name="Albersmeier A."/>
            <person name="Winkler A."/>
            <person name="Tauch A."/>
        </authorList>
    </citation>
    <scope>NUCLEOTIDE SEQUENCE [LARGE SCALE GENOMIC DNA]</scope>
    <source>
        <strain evidence="9 10">DSM 44610</strain>
    </source>
</reference>
<keyword evidence="10" id="KW-1185">Reference proteome</keyword>
<evidence type="ECO:0000256" key="6">
    <source>
        <dbReference type="ARBA" id="ARBA00023136"/>
    </source>
</evidence>
<feature type="transmembrane region" description="Helical" evidence="8">
    <location>
        <begin position="174"/>
        <end position="193"/>
    </location>
</feature>
<evidence type="ECO:0000256" key="3">
    <source>
        <dbReference type="ARBA" id="ARBA00022475"/>
    </source>
</evidence>
<dbReference type="EMBL" id="CP011311">
    <property type="protein sequence ID" value="AKE38451.1"/>
    <property type="molecule type" value="Genomic_DNA"/>
</dbReference>
<evidence type="ECO:0000256" key="5">
    <source>
        <dbReference type="ARBA" id="ARBA00022989"/>
    </source>
</evidence>
<comment type="subcellular location">
    <subcellularLocation>
        <location evidence="1">Cell membrane</location>
        <topology evidence="1">Multi-pass membrane protein</topology>
    </subcellularLocation>
</comment>
<feature type="region of interest" description="Disordered" evidence="7">
    <location>
        <begin position="252"/>
        <end position="287"/>
    </location>
</feature>
<organism evidence="9 10">
    <name type="scientific">Corynebacterium camporealensis</name>
    <dbReference type="NCBI Taxonomy" id="161896"/>
    <lineage>
        <taxon>Bacteria</taxon>
        <taxon>Bacillati</taxon>
        <taxon>Actinomycetota</taxon>
        <taxon>Actinomycetes</taxon>
        <taxon>Mycobacteriales</taxon>
        <taxon>Corynebacteriaceae</taxon>
        <taxon>Corynebacterium</taxon>
    </lineage>
</organism>
<feature type="transmembrane region" description="Helical" evidence="8">
    <location>
        <begin position="64"/>
        <end position="83"/>
    </location>
</feature>
<dbReference type="OrthoDB" id="9791874at2"/>
<dbReference type="Pfam" id="PF03458">
    <property type="entry name" value="Gly_transporter"/>
    <property type="match status" value="2"/>
</dbReference>
<name>A0A0F6TAE0_9CORY</name>
<gene>
    <name evidence="9" type="ORF">UL81_02350</name>
</gene>
<dbReference type="InterPro" id="IPR005115">
    <property type="entry name" value="Gly_transporter"/>
</dbReference>
<evidence type="ECO:0000256" key="8">
    <source>
        <dbReference type="SAM" id="Phobius"/>
    </source>
</evidence>
<protein>
    <submittedName>
        <fullName evidence="9">Putative membrane protein</fullName>
    </submittedName>
</protein>
<comment type="similarity">
    <text evidence="2">Belongs to the UPF0126 family.</text>
</comment>
<evidence type="ECO:0000313" key="9">
    <source>
        <dbReference type="EMBL" id="AKE38451.1"/>
    </source>
</evidence>
<feature type="transmembrane region" description="Helical" evidence="8">
    <location>
        <begin position="31"/>
        <end position="52"/>
    </location>
</feature>
<dbReference type="RefSeq" id="WP_046453213.1">
    <property type="nucleotide sequence ID" value="NZ_CP011311.1"/>
</dbReference>
<dbReference type="PANTHER" id="PTHR30506">
    <property type="entry name" value="INNER MEMBRANE PROTEIN"/>
    <property type="match status" value="1"/>
</dbReference>
<keyword evidence="4 8" id="KW-0812">Transmembrane</keyword>
<evidence type="ECO:0000256" key="2">
    <source>
        <dbReference type="ARBA" id="ARBA00008193"/>
    </source>
</evidence>
<keyword evidence="5 8" id="KW-1133">Transmembrane helix</keyword>
<dbReference type="AlphaFoldDB" id="A0A0F6TAE0"/>
<feature type="transmembrane region" description="Helical" evidence="8">
    <location>
        <begin position="150"/>
        <end position="168"/>
    </location>
</feature>
<dbReference type="PATRIC" id="fig|161896.4.peg.462"/>
<evidence type="ECO:0000256" key="4">
    <source>
        <dbReference type="ARBA" id="ARBA00022692"/>
    </source>
</evidence>
<dbReference type="GO" id="GO:0005886">
    <property type="term" value="C:plasma membrane"/>
    <property type="evidence" value="ECO:0007669"/>
    <property type="project" value="UniProtKB-SubCell"/>
</dbReference>
<feature type="transmembrane region" description="Helical" evidence="8">
    <location>
        <begin position="6"/>
        <end position="24"/>
    </location>
</feature>
<feature type="compositionally biased region" description="Basic residues" evidence="7">
    <location>
        <begin position="269"/>
        <end position="287"/>
    </location>
</feature>
<evidence type="ECO:0000256" key="7">
    <source>
        <dbReference type="SAM" id="MobiDB-lite"/>
    </source>
</evidence>
<evidence type="ECO:0000313" key="10">
    <source>
        <dbReference type="Proteomes" id="UP000033566"/>
    </source>
</evidence>
<evidence type="ECO:0000256" key="1">
    <source>
        <dbReference type="ARBA" id="ARBA00004651"/>
    </source>
</evidence>
<dbReference type="STRING" id="161896.UL81_02350"/>
<sequence>MSPLFTVFYVIGITAESMTAALSAGRQKLDLFGVVMIASITALGGGTVRDIVLDNYPLTWVEHPVYLLVVLAAAIITVYTSFLMHYFRHLFLVLDALGLAVFSILGTQAALAMGHGYLIAIVAAVISGVFGGILRDLLSDRVPLVFSGEFYASISVLASALYMGLIQLTVPPELAAIATLFVAFGARLASIYFKKGLPVFEYQGAGQPVDPRLRLSARIVRNGARAARRKAGAARRTLRFDAARYSNYLRKTGKHSRGSAHLDPEQQWKVKRRKKASPVIHKRPKNW</sequence>
<keyword evidence="3" id="KW-1003">Cell membrane</keyword>
<feature type="transmembrane region" description="Helical" evidence="8">
    <location>
        <begin position="117"/>
        <end position="138"/>
    </location>
</feature>
<accession>A0A0F6TAE0</accession>
<dbReference type="Proteomes" id="UP000033566">
    <property type="component" value="Chromosome"/>
</dbReference>
<keyword evidence="6 8" id="KW-0472">Membrane</keyword>
<feature type="transmembrane region" description="Helical" evidence="8">
    <location>
        <begin position="90"/>
        <end position="111"/>
    </location>
</feature>
<dbReference type="KEGG" id="ccj:UL81_02350"/>
<dbReference type="PANTHER" id="PTHR30506:SF3">
    <property type="entry name" value="UPF0126 INNER MEMBRANE PROTEIN YADS-RELATED"/>
    <property type="match status" value="1"/>
</dbReference>
<dbReference type="HOGENOM" id="CLU_064906_2_0_11"/>